<organism evidence="3 4">
    <name type="scientific">Enemella evansiae</name>
    <dbReference type="NCBI Taxonomy" id="2016499"/>
    <lineage>
        <taxon>Bacteria</taxon>
        <taxon>Bacillati</taxon>
        <taxon>Actinomycetota</taxon>
        <taxon>Actinomycetes</taxon>
        <taxon>Propionibacteriales</taxon>
        <taxon>Propionibacteriaceae</taxon>
        <taxon>Enemella</taxon>
    </lineage>
</organism>
<keyword evidence="2" id="KW-0812">Transmembrane</keyword>
<name>A0A255GT04_9ACTN</name>
<comment type="caution">
    <text evidence="3">The sequence shown here is derived from an EMBL/GenBank/DDBJ whole genome shotgun (WGS) entry which is preliminary data.</text>
</comment>
<keyword evidence="4" id="KW-1185">Reference proteome</keyword>
<evidence type="ECO:0000313" key="4">
    <source>
        <dbReference type="Proteomes" id="UP000215896"/>
    </source>
</evidence>
<keyword evidence="2" id="KW-0472">Membrane</keyword>
<feature type="transmembrane region" description="Helical" evidence="2">
    <location>
        <begin position="33"/>
        <end position="52"/>
    </location>
</feature>
<sequence length="210" mass="22680">MSSLHRVTQVVLGVGTLLALAAAFGPVWVARVGVVIAVLAALFAVRFAWAELKQARADHAREQVAQLRAHREQLSAERRQSSEVVAALSAHNEQADQRIVTLQSTIGSLRGELSTLRGDHAALTAGLAERDQRIAQLGRDLATREAELQALRETEDAAEVLPMPRHAAVADWDALPSAEDLWSDGNHPTVVDLQQLAFPEAPSTEAKKQA</sequence>
<dbReference type="Proteomes" id="UP000215896">
    <property type="component" value="Unassembled WGS sequence"/>
</dbReference>
<dbReference type="EMBL" id="NMVO01000005">
    <property type="protein sequence ID" value="OYO16164.1"/>
    <property type="molecule type" value="Genomic_DNA"/>
</dbReference>
<evidence type="ECO:0000256" key="2">
    <source>
        <dbReference type="SAM" id="Phobius"/>
    </source>
</evidence>
<gene>
    <name evidence="3" type="ORF">CGZ94_05470</name>
</gene>
<keyword evidence="1" id="KW-0175">Coiled coil</keyword>
<accession>A0A255GT04</accession>
<keyword evidence="2" id="KW-1133">Transmembrane helix</keyword>
<proteinExistence type="predicted"/>
<protein>
    <submittedName>
        <fullName evidence="3">Uncharacterized protein</fullName>
    </submittedName>
</protein>
<feature type="coiled-coil region" evidence="1">
    <location>
        <begin position="50"/>
        <end position="80"/>
    </location>
</feature>
<dbReference type="AlphaFoldDB" id="A0A255GT04"/>
<evidence type="ECO:0000256" key="1">
    <source>
        <dbReference type="SAM" id="Coils"/>
    </source>
</evidence>
<reference evidence="3 4" key="1">
    <citation type="submission" date="2017-07" db="EMBL/GenBank/DDBJ databases">
        <title>Draft whole genome sequences of clinical Proprionibacteriaceae strains.</title>
        <authorList>
            <person name="Bernier A.-M."/>
            <person name="Bernard K."/>
            <person name="Domingo M.-C."/>
        </authorList>
    </citation>
    <scope>NUCLEOTIDE SEQUENCE [LARGE SCALE GENOMIC DNA]</scope>
    <source>
        <strain evidence="3 4">NML 030167</strain>
    </source>
</reference>
<accession>A0A4R6LN57</accession>
<evidence type="ECO:0000313" key="3">
    <source>
        <dbReference type="EMBL" id="OYO16164.1"/>
    </source>
</evidence>
<dbReference type="Gene3D" id="1.10.287.1490">
    <property type="match status" value="1"/>
</dbReference>